<evidence type="ECO:0000259" key="2">
    <source>
        <dbReference type="PROSITE" id="PS50234"/>
    </source>
</evidence>
<proteinExistence type="predicted"/>
<feature type="domain" description="VWFA" evidence="2">
    <location>
        <begin position="82"/>
        <end position="201"/>
    </location>
</feature>
<organism evidence="3 4">
    <name type="scientific">Arthrobacter alpinus</name>
    <dbReference type="NCBI Taxonomy" id="656366"/>
    <lineage>
        <taxon>Bacteria</taxon>
        <taxon>Bacillati</taxon>
        <taxon>Actinomycetota</taxon>
        <taxon>Actinomycetes</taxon>
        <taxon>Micrococcales</taxon>
        <taxon>Micrococcaceae</taxon>
        <taxon>Arthrobacter</taxon>
    </lineage>
</organism>
<sequence>MSFLPILPAWIFWPLAALLLGAAVVLVLRGTVLRGTVKTGTVSAAARTARWRFAALVLLVVIAAARPSVVGGNDPVTTTELNVFFVVDTSPSSAAEDYDGNQTRITGMKSDINAIGAELAGARFSLISFDNVAKTVLPLTTDATALRTMTAVLSARSVYASKGSSVSSAKGELAARLAAAEKTHPERPRLVFYLGDGEQTSAQVPEPFAAGTGLIDGGAVLGYGTATGGKMRENGFDPERPGPYIMDKSTDIYRPAVSVLDEVSLQAIATQLGVPYLHRENASDLSAVMKDASPRAATTIDGAAGDKAGAGRLEGYWVFAAAAFGMALWELVIYGRAYSELRRKPGQP</sequence>
<accession>A0A0M3UG75</accession>
<dbReference type="OrthoDB" id="9814325at2"/>
<gene>
    <name evidence="3" type="ORF">AOC05_07870</name>
</gene>
<evidence type="ECO:0000313" key="3">
    <source>
        <dbReference type="EMBL" id="ALE92269.1"/>
    </source>
</evidence>
<keyword evidence="1" id="KW-1133">Transmembrane helix</keyword>
<dbReference type="InterPro" id="IPR036465">
    <property type="entry name" value="vWFA_dom_sf"/>
</dbReference>
<name>A0A0M3UG75_9MICC</name>
<dbReference type="EMBL" id="CP012677">
    <property type="protein sequence ID" value="ALE92269.1"/>
    <property type="molecule type" value="Genomic_DNA"/>
</dbReference>
<dbReference type="Proteomes" id="UP000062833">
    <property type="component" value="Chromosome"/>
</dbReference>
<protein>
    <recommendedName>
        <fullName evidence="2">VWFA domain-containing protein</fullName>
    </recommendedName>
</protein>
<feature type="transmembrane region" description="Helical" evidence="1">
    <location>
        <begin position="6"/>
        <end position="28"/>
    </location>
</feature>
<reference evidence="4" key="1">
    <citation type="submission" date="2015-09" db="EMBL/GenBank/DDBJ databases">
        <title>Complete genome of Arthrobacter alpinus strain R3.8.</title>
        <authorList>
            <person name="See-Too W.S."/>
            <person name="Chan K.G."/>
        </authorList>
    </citation>
    <scope>NUCLEOTIDE SEQUENCE [LARGE SCALE GENOMIC DNA]</scope>
    <source>
        <strain evidence="4">R3.8</strain>
    </source>
</reference>
<feature type="transmembrane region" description="Helical" evidence="1">
    <location>
        <begin position="49"/>
        <end position="69"/>
    </location>
</feature>
<dbReference type="SUPFAM" id="SSF53300">
    <property type="entry name" value="vWA-like"/>
    <property type="match status" value="1"/>
</dbReference>
<dbReference type="KEGG" id="aaq:AOC05_07870"/>
<feature type="transmembrane region" description="Helical" evidence="1">
    <location>
        <begin position="316"/>
        <end position="334"/>
    </location>
</feature>
<dbReference type="AlphaFoldDB" id="A0A0M3UG75"/>
<dbReference type="Gene3D" id="3.40.50.410">
    <property type="entry name" value="von Willebrand factor, type A domain"/>
    <property type="match status" value="1"/>
</dbReference>
<keyword evidence="1" id="KW-0812">Transmembrane</keyword>
<evidence type="ECO:0000256" key="1">
    <source>
        <dbReference type="SAM" id="Phobius"/>
    </source>
</evidence>
<dbReference type="PROSITE" id="PS50234">
    <property type="entry name" value="VWFA"/>
    <property type="match status" value="1"/>
</dbReference>
<keyword evidence="4" id="KW-1185">Reference proteome</keyword>
<dbReference type="PATRIC" id="fig|656366.3.peg.1682"/>
<dbReference type="InterPro" id="IPR002035">
    <property type="entry name" value="VWF_A"/>
</dbReference>
<keyword evidence="1" id="KW-0472">Membrane</keyword>
<dbReference type="Pfam" id="PF13519">
    <property type="entry name" value="VWA_2"/>
    <property type="match status" value="1"/>
</dbReference>
<evidence type="ECO:0000313" key="4">
    <source>
        <dbReference type="Proteomes" id="UP000062833"/>
    </source>
</evidence>
<dbReference type="RefSeq" id="WP_062006761.1">
    <property type="nucleotide sequence ID" value="NZ_CP012677.1"/>
</dbReference>